<evidence type="ECO:0000313" key="2">
    <source>
        <dbReference type="EMBL" id="SUM32241.1"/>
    </source>
</evidence>
<name>A0A380FFL7_STAGA</name>
<dbReference type="AlphaFoldDB" id="A0A380FFL7"/>
<accession>A0A380FFL7</accession>
<reference evidence="2 3" key="1">
    <citation type="submission" date="2018-06" db="EMBL/GenBank/DDBJ databases">
        <authorList>
            <consortium name="Pathogen Informatics"/>
            <person name="Doyle S."/>
        </authorList>
    </citation>
    <scope>NUCLEOTIDE SEQUENCE [LARGE SCALE GENOMIC DNA]</scope>
    <source>
        <strain evidence="2 3">NCTC12195</strain>
    </source>
</reference>
<dbReference type="Proteomes" id="UP000255277">
    <property type="component" value="Unassembled WGS sequence"/>
</dbReference>
<evidence type="ECO:0000313" key="3">
    <source>
        <dbReference type="Proteomes" id="UP000255277"/>
    </source>
</evidence>
<evidence type="ECO:0000259" key="1">
    <source>
        <dbReference type="Pfam" id="PF02872"/>
    </source>
</evidence>
<dbReference type="Gene3D" id="3.90.780.10">
    <property type="entry name" value="5'-Nucleotidase, C-terminal domain"/>
    <property type="match status" value="1"/>
</dbReference>
<keyword evidence="2" id="KW-0378">Hydrolase</keyword>
<gene>
    <name evidence="2" type="ORF">NCTC12195_01683</name>
</gene>
<dbReference type="GO" id="GO:0009166">
    <property type="term" value="P:nucleotide catabolic process"/>
    <property type="evidence" value="ECO:0007669"/>
    <property type="project" value="InterPro"/>
</dbReference>
<protein>
    <submittedName>
        <fullName evidence="2">UDP-sugar hydrolase 5'-nucleotidase</fullName>
        <ecNumber evidence="2">3.1.3.5</ecNumber>
    </submittedName>
</protein>
<dbReference type="EMBL" id="UHDK01000001">
    <property type="protein sequence ID" value="SUM32241.1"/>
    <property type="molecule type" value="Genomic_DNA"/>
</dbReference>
<dbReference type="EC" id="3.1.3.5" evidence="2"/>
<sequence length="112" mass="12761">MTQLPKVETNYEEEGRLLLSDPVVDHPVYLPRRTDVITQSAYLLAESVFEFTNADCTIINAGLIVKGIEADQVTEYDIHQMLPHPINLVRIRLTGQELKQVIIKSPKARVYQ</sequence>
<proteinExistence type="predicted"/>
<dbReference type="GO" id="GO:0008253">
    <property type="term" value="F:5'-nucleotidase activity"/>
    <property type="evidence" value="ECO:0007669"/>
    <property type="project" value="UniProtKB-EC"/>
</dbReference>
<dbReference type="InterPro" id="IPR008334">
    <property type="entry name" value="5'-Nucleotdase_C"/>
</dbReference>
<organism evidence="2 3">
    <name type="scientific">Staphylococcus gallinarum</name>
    <dbReference type="NCBI Taxonomy" id="1293"/>
    <lineage>
        <taxon>Bacteria</taxon>
        <taxon>Bacillati</taxon>
        <taxon>Bacillota</taxon>
        <taxon>Bacilli</taxon>
        <taxon>Bacillales</taxon>
        <taxon>Staphylococcaceae</taxon>
        <taxon>Staphylococcus</taxon>
    </lineage>
</organism>
<dbReference type="SUPFAM" id="SSF55816">
    <property type="entry name" value="5'-nucleotidase (syn. UDP-sugar hydrolase), C-terminal domain"/>
    <property type="match status" value="1"/>
</dbReference>
<feature type="domain" description="5'-Nucleotidase C-terminal" evidence="1">
    <location>
        <begin position="38"/>
        <end position="103"/>
    </location>
</feature>
<dbReference type="Pfam" id="PF02872">
    <property type="entry name" value="5_nucleotid_C"/>
    <property type="match status" value="1"/>
</dbReference>
<dbReference type="InterPro" id="IPR036907">
    <property type="entry name" value="5'-Nucleotdase_C_sf"/>
</dbReference>